<dbReference type="WBParaSite" id="ASIM_0001077101-mRNA-1">
    <property type="protein sequence ID" value="ASIM_0001077101-mRNA-1"/>
    <property type="gene ID" value="ASIM_0001077101"/>
</dbReference>
<gene>
    <name evidence="2" type="ORF">ASIM_LOCUS10329</name>
</gene>
<name>A0A0M3JS44_ANISI</name>
<feature type="region of interest" description="Disordered" evidence="1">
    <location>
        <begin position="20"/>
        <end position="74"/>
    </location>
</feature>
<reference evidence="2 3" key="2">
    <citation type="submission" date="2018-11" db="EMBL/GenBank/DDBJ databases">
        <authorList>
            <consortium name="Pathogen Informatics"/>
        </authorList>
    </citation>
    <scope>NUCLEOTIDE SEQUENCE [LARGE SCALE GENOMIC DNA]</scope>
</reference>
<protein>
    <submittedName>
        <fullName evidence="4">Protein lilliputian</fullName>
    </submittedName>
</protein>
<feature type="compositionally biased region" description="Low complexity" evidence="1">
    <location>
        <begin position="86"/>
        <end position="105"/>
    </location>
</feature>
<feature type="compositionally biased region" description="Basic and acidic residues" evidence="1">
    <location>
        <begin position="361"/>
        <end position="398"/>
    </location>
</feature>
<feature type="compositionally biased region" description="Polar residues" evidence="1">
    <location>
        <begin position="569"/>
        <end position="582"/>
    </location>
</feature>
<evidence type="ECO:0000313" key="4">
    <source>
        <dbReference type="WBParaSite" id="ASIM_0001077101-mRNA-1"/>
    </source>
</evidence>
<feature type="region of interest" description="Disordered" evidence="1">
    <location>
        <begin position="556"/>
        <end position="582"/>
    </location>
</feature>
<sequence>MLALNERVNLKVNKQLEHCHQRMSSTCSKSSSVSSSSNKRPTQPMRSNQPNRHQLSFDNSIPLLPNQPSTSSMVVSKSNLLLNKYEQQQQQPHQQRHFNNNNNDNVSDKYSPNNHSNIVNSPRRHLPLPIPPSSTKPKLLKAVLSPSVANSIQTQSSVESSDDMVISPLAERNLHKAVSKFGTMPKNVRIDAYLESMKGNSNCHHDNDIDLQSDDCSFDNMPISVHHTNRAFDGMSESVCYNNNSQNELLEQLKERFKKRRSDATHMPSSSSPAKCQSNYNLNIPTNVGPQSIVDSSSSIAIISKPEPKPRKLTKVDNVSQTEEKWKVKTKGNRMKRNDRAGVEDKLRANQQSDMYDSDENEFRAKIRQLRHVEKRTNSEPERPSDPSERVLNSERARIRTLITQKVSPLQHHRPFSMQSDVNSSESTDTESLSASSNADALERQRSMKSNVLSNQPCQFSTLQRVSFNNENNLQRKSKINEKNSSKYTIDELKELDEIKSDDCDDVNGMIRTQSLRDITSKFEKLSTSNPAATSSKGLMAARMAEKRFSVLEEAAASSSNGIPPEAVVSNQREISSPTVVF</sequence>
<feature type="compositionally biased region" description="Polar residues" evidence="1">
    <location>
        <begin position="417"/>
        <end position="439"/>
    </location>
</feature>
<keyword evidence="3" id="KW-1185">Reference proteome</keyword>
<feature type="region of interest" description="Disordered" evidence="1">
    <location>
        <begin position="86"/>
        <end position="114"/>
    </location>
</feature>
<dbReference type="EMBL" id="UYRR01030994">
    <property type="protein sequence ID" value="VDK42784.1"/>
    <property type="molecule type" value="Genomic_DNA"/>
</dbReference>
<accession>A0A0M3JS44</accession>
<feature type="compositionally biased region" description="Polar residues" evidence="1">
    <location>
        <begin position="38"/>
        <end position="59"/>
    </location>
</feature>
<dbReference type="AlphaFoldDB" id="A0A0M3JS44"/>
<reference evidence="4" key="1">
    <citation type="submission" date="2016-04" db="UniProtKB">
        <authorList>
            <consortium name="WormBaseParasite"/>
        </authorList>
    </citation>
    <scope>IDENTIFICATION</scope>
</reference>
<dbReference type="OrthoDB" id="98077at2759"/>
<feature type="compositionally biased region" description="Low complexity" evidence="1">
    <location>
        <begin position="24"/>
        <end position="37"/>
    </location>
</feature>
<dbReference type="Proteomes" id="UP000267096">
    <property type="component" value="Unassembled WGS sequence"/>
</dbReference>
<evidence type="ECO:0000313" key="3">
    <source>
        <dbReference type="Proteomes" id="UP000267096"/>
    </source>
</evidence>
<proteinExistence type="predicted"/>
<feature type="compositionally biased region" description="Basic and acidic residues" evidence="1">
    <location>
        <begin position="336"/>
        <end position="348"/>
    </location>
</feature>
<evidence type="ECO:0000313" key="2">
    <source>
        <dbReference type="EMBL" id="VDK42784.1"/>
    </source>
</evidence>
<feature type="region of interest" description="Disordered" evidence="1">
    <location>
        <begin position="305"/>
        <end position="442"/>
    </location>
</feature>
<organism evidence="4">
    <name type="scientific">Anisakis simplex</name>
    <name type="common">Herring worm</name>
    <dbReference type="NCBI Taxonomy" id="6269"/>
    <lineage>
        <taxon>Eukaryota</taxon>
        <taxon>Metazoa</taxon>
        <taxon>Ecdysozoa</taxon>
        <taxon>Nematoda</taxon>
        <taxon>Chromadorea</taxon>
        <taxon>Rhabditida</taxon>
        <taxon>Spirurina</taxon>
        <taxon>Ascaridomorpha</taxon>
        <taxon>Ascaridoidea</taxon>
        <taxon>Anisakidae</taxon>
        <taxon>Anisakis</taxon>
        <taxon>Anisakis simplex complex</taxon>
    </lineage>
</organism>
<evidence type="ECO:0000256" key="1">
    <source>
        <dbReference type="SAM" id="MobiDB-lite"/>
    </source>
</evidence>